<dbReference type="SMART" id="SM00757">
    <property type="entry name" value="CRA"/>
    <property type="match status" value="1"/>
</dbReference>
<dbReference type="AlphaFoldDB" id="A0A7S0DLH0"/>
<feature type="region of interest" description="Disordered" evidence="1">
    <location>
        <begin position="227"/>
        <end position="253"/>
    </location>
</feature>
<evidence type="ECO:0000259" key="2">
    <source>
        <dbReference type="PROSITE" id="PS50897"/>
    </source>
</evidence>
<accession>A0A7S0DLH0</accession>
<feature type="domain" description="CTLH" evidence="2">
    <location>
        <begin position="61"/>
        <end position="118"/>
    </location>
</feature>
<dbReference type="PROSITE" id="PS50897">
    <property type="entry name" value="CTLH"/>
    <property type="match status" value="1"/>
</dbReference>
<gene>
    <name evidence="3" type="ORF">LAMO00422_LOCUS17455</name>
</gene>
<dbReference type="Pfam" id="PF08513">
    <property type="entry name" value="LisH"/>
    <property type="match status" value="1"/>
</dbReference>
<dbReference type="PROSITE" id="PS50896">
    <property type="entry name" value="LISH"/>
    <property type="match status" value="1"/>
</dbReference>
<name>A0A7S0DLH0_9EUKA</name>
<evidence type="ECO:0000313" key="3">
    <source>
        <dbReference type="EMBL" id="CAD8458504.1"/>
    </source>
</evidence>
<dbReference type="InterPro" id="IPR013144">
    <property type="entry name" value="CRA_dom"/>
</dbReference>
<dbReference type="InterPro" id="IPR050618">
    <property type="entry name" value="Ubq-SigPath_Reg"/>
</dbReference>
<dbReference type="EMBL" id="HBEM01025741">
    <property type="protein sequence ID" value="CAD8458504.1"/>
    <property type="molecule type" value="Transcribed_RNA"/>
</dbReference>
<evidence type="ECO:0000256" key="1">
    <source>
        <dbReference type="SAM" id="MobiDB-lite"/>
    </source>
</evidence>
<organism evidence="3">
    <name type="scientific">Amorphochlora amoebiformis</name>
    <dbReference type="NCBI Taxonomy" id="1561963"/>
    <lineage>
        <taxon>Eukaryota</taxon>
        <taxon>Sar</taxon>
        <taxon>Rhizaria</taxon>
        <taxon>Cercozoa</taxon>
        <taxon>Chlorarachniophyceae</taxon>
        <taxon>Amorphochlora</taxon>
    </lineage>
</organism>
<dbReference type="SMART" id="SM00668">
    <property type="entry name" value="CTLH"/>
    <property type="match status" value="1"/>
</dbReference>
<dbReference type="PANTHER" id="PTHR12864">
    <property type="entry name" value="RAN BINDING PROTEIN 9-RELATED"/>
    <property type="match status" value="1"/>
</dbReference>
<feature type="compositionally biased region" description="Basic and acidic residues" evidence="1">
    <location>
        <begin position="244"/>
        <end position="253"/>
    </location>
</feature>
<protein>
    <recommendedName>
        <fullName evidence="2">CTLH domain-containing protein</fullName>
    </recommendedName>
</protein>
<dbReference type="InterPro" id="IPR024964">
    <property type="entry name" value="CTLH/CRA"/>
</dbReference>
<dbReference type="InterPro" id="IPR006594">
    <property type="entry name" value="LisH"/>
</dbReference>
<sequence length="253" mass="28611">MSSSSSKIGMEEWTWLLDKQEISGRLLDEIVMNYFIVNGYKDVAMAFMKDSGLKPSVPLESVQDRMDIRKAVFEGNILKVIEKVNDLNPEILDSRPQLYFMLQQQRLIELIRQGPDKLAECLGFARRELAPRAATNEKFLEEMEKVMALLAFPEPAKSAVGYLLSFEQRQKVVDALNTAILTSQCQSKDPRLLFLLKKMVFLQGQLKDQMKVDFPSISDLKSAKLDFSSPAEDKKSGRSSSSSESRDEKVASS</sequence>
<dbReference type="SMART" id="SM00667">
    <property type="entry name" value="LisH"/>
    <property type="match status" value="1"/>
</dbReference>
<reference evidence="3" key="1">
    <citation type="submission" date="2021-01" db="EMBL/GenBank/DDBJ databases">
        <authorList>
            <person name="Corre E."/>
            <person name="Pelletier E."/>
            <person name="Niang G."/>
            <person name="Scheremetjew M."/>
            <person name="Finn R."/>
            <person name="Kale V."/>
            <person name="Holt S."/>
            <person name="Cochrane G."/>
            <person name="Meng A."/>
            <person name="Brown T."/>
            <person name="Cohen L."/>
        </authorList>
    </citation>
    <scope>NUCLEOTIDE SEQUENCE</scope>
    <source>
        <strain evidence="3">CCMP2058</strain>
    </source>
</reference>
<proteinExistence type="predicted"/>
<dbReference type="Pfam" id="PF10607">
    <property type="entry name" value="CTLH"/>
    <property type="match status" value="1"/>
</dbReference>
<dbReference type="InterPro" id="IPR006595">
    <property type="entry name" value="CTLH_C"/>
</dbReference>